<protein>
    <recommendedName>
        <fullName evidence="6">Tetratricopeptide repeat protein</fullName>
    </recommendedName>
</protein>
<dbReference type="PANTHER" id="PTHR44809">
    <property type="match status" value="1"/>
</dbReference>
<comment type="caution">
    <text evidence="4">The sequence shown here is derived from an EMBL/GenBank/DDBJ whole genome shotgun (WGS) entry which is preliminary data.</text>
</comment>
<evidence type="ECO:0008006" key="6">
    <source>
        <dbReference type="Google" id="ProtNLM"/>
    </source>
</evidence>
<dbReference type="SUPFAM" id="SSF48452">
    <property type="entry name" value="TPR-like"/>
    <property type="match status" value="3"/>
</dbReference>
<feature type="repeat" description="TPR" evidence="1">
    <location>
        <begin position="463"/>
        <end position="496"/>
    </location>
</feature>
<dbReference type="InterPro" id="IPR011990">
    <property type="entry name" value="TPR-like_helical_dom_sf"/>
</dbReference>
<dbReference type="InterPro" id="IPR052943">
    <property type="entry name" value="TMTC_O-mannosyl-trnsfr"/>
</dbReference>
<feature type="region of interest" description="Disordered" evidence="3">
    <location>
        <begin position="1"/>
        <end position="21"/>
    </location>
</feature>
<dbReference type="SMART" id="SM00028">
    <property type="entry name" value="TPR"/>
    <property type="match status" value="6"/>
</dbReference>
<keyword evidence="1" id="KW-0802">TPR repeat</keyword>
<evidence type="ECO:0000256" key="1">
    <source>
        <dbReference type="PROSITE-ProRule" id="PRU00339"/>
    </source>
</evidence>
<reference evidence="4 5" key="1">
    <citation type="journal article" date="2020" name="Microorganisms">
        <title>Osmotic Adaptation and Compatible Solute Biosynthesis of Phototrophic Bacteria as Revealed from Genome Analyses.</title>
        <authorList>
            <person name="Imhoff J.F."/>
            <person name="Rahn T."/>
            <person name="Kunzel S."/>
            <person name="Keller A."/>
            <person name="Neulinger S.C."/>
        </authorList>
    </citation>
    <scope>NUCLEOTIDE SEQUENCE [LARGE SCALE GENOMIC DNA]</scope>
    <source>
        <strain evidence="4 5">DSM 6210</strain>
    </source>
</reference>
<keyword evidence="5" id="KW-1185">Reference proteome</keyword>
<organism evidence="4 5">
    <name type="scientific">Thiohalocapsa halophila</name>
    <dbReference type="NCBI Taxonomy" id="69359"/>
    <lineage>
        <taxon>Bacteria</taxon>
        <taxon>Pseudomonadati</taxon>
        <taxon>Pseudomonadota</taxon>
        <taxon>Gammaproteobacteria</taxon>
        <taxon>Chromatiales</taxon>
        <taxon>Chromatiaceae</taxon>
        <taxon>Thiohalocapsa</taxon>
    </lineage>
</organism>
<dbReference type="InterPro" id="IPR019734">
    <property type="entry name" value="TPR_rpt"/>
</dbReference>
<dbReference type="PANTHER" id="PTHR44809:SF1">
    <property type="entry name" value="PROTEIN O-MANNOSYL-TRANSFERASE TMTC1"/>
    <property type="match status" value="1"/>
</dbReference>
<keyword evidence="2" id="KW-0175">Coiled coil</keyword>
<evidence type="ECO:0000313" key="4">
    <source>
        <dbReference type="EMBL" id="MBK1633193.1"/>
    </source>
</evidence>
<sequence length="649" mass="71082">MRRPRRAPRRAPPAGFARRGHQSYIGGTRLRLWRRNCPSILPSNSSTADRGQQPRGSRTLMTPYARLAVLWLAASLPGFVAADSPAPAADTSKPAAAAASAPAATDAATDTEAVADAPSELTADLIYSVLVGEVAAQRSAEEMAFTHYLHAARLAQDPELAALAARAALGLGDTEAGQRAVDLWQALDPESLKARQIAAYVQIEAEDRDATLAALRELVRLTPADQQPYMQAAQLLARIENVEERLDLMRALIVDAVDNADAQFALATLAAAADDTALAREAAGRAVELRPEWTEPRLFQVQLLVTAGEREAAAGLLDSFLAESDDDKELQLLRAQLHIDAEEYQPALALFDTLLAQDPKQPDVLFTAAVLALEVDALEQARGYLTQLDELNRRQDDVAFLFGQLEERAGNPDAALGWYARVDGPNATDAAVRIARLHAADGDLSRARDMLQQLRDKLPDDTATLYLIEGEMLRQHDAEQQALSVYDQALAAQPDNPDLRYARAMTAVGMDRVELLESDLRHIIAQDPEHADALNALGYTLADRTDRLEEARSLIERALALKPDEPAIKDSMGWVLYRMGNPAAAEPYLRDALESVFDPEIAAHLGEVLWAMGRKDEAREIWDRALEADPDHEYLLRILGKHRYSQTPN</sequence>
<feature type="repeat" description="TPR" evidence="1">
    <location>
        <begin position="599"/>
        <end position="632"/>
    </location>
</feature>
<dbReference type="EMBL" id="NRRV01000071">
    <property type="protein sequence ID" value="MBK1633193.1"/>
    <property type="molecule type" value="Genomic_DNA"/>
</dbReference>
<dbReference type="Proteomes" id="UP000748752">
    <property type="component" value="Unassembled WGS sequence"/>
</dbReference>
<dbReference type="Pfam" id="PF13432">
    <property type="entry name" value="TPR_16"/>
    <property type="match status" value="4"/>
</dbReference>
<evidence type="ECO:0000256" key="3">
    <source>
        <dbReference type="SAM" id="MobiDB-lite"/>
    </source>
</evidence>
<accession>A0ABS1CNB3</accession>
<evidence type="ECO:0000256" key="2">
    <source>
        <dbReference type="SAM" id="Coils"/>
    </source>
</evidence>
<name>A0ABS1CNB3_9GAMM</name>
<dbReference type="Gene3D" id="1.25.40.10">
    <property type="entry name" value="Tetratricopeptide repeat domain"/>
    <property type="match status" value="2"/>
</dbReference>
<feature type="coiled-coil region" evidence="2">
    <location>
        <begin position="232"/>
        <end position="259"/>
    </location>
</feature>
<evidence type="ECO:0000313" key="5">
    <source>
        <dbReference type="Proteomes" id="UP000748752"/>
    </source>
</evidence>
<gene>
    <name evidence="4" type="ORF">CKO31_21045</name>
</gene>
<proteinExistence type="predicted"/>
<dbReference type="PROSITE" id="PS50005">
    <property type="entry name" value="TPR"/>
    <property type="match status" value="2"/>
</dbReference>